<sequence length="1555" mass="177759">MEIVNAAVGKIVEQITEWLMRSMGRQIGYLVHYKENIQKLDEEIKELGENRGTLQRKVDEATDRGEIVEDNVSQWLTDAGQRKEEVDQFLREQLQEHKRCFHFCSRYRVSKEAKRKTDIVIKLKDHGNFNEIAHPAPPPEFGFQSSEYYETFESRVSIFNEIMEALKDNSVKLVGIYGIGGAGKTTMVEEVGKKVKKDGVFHEVVMAVVSQNVNVREIQGKLADRLNLQLKGESEDGRAAELWNRLNNGKQNLVILDDVWEELNLKAVGIPISVDRKGCCKVVLTSRIQGVCEKMKVQNNFQLGVLLPQESWDLFKKMVGNSVDSPKINCFAEEVCKECGGLPVAILAVAAALKNKNESVWEDALKQLRSSMLKNIEGVDSRVYKSLELSYNHLKCQDAKWCFLLCSLFWEDAEISIDDLVRYGMGLGVIQNADTLEEARNRVHTLVGTLKTCCLLLEGSIDKNNVKMHDVIRDVAISIAKDTEAFLVKHGVNLQEWPKKEVYERCKVISLRYENIGEYPDELECSELNTLVLECRNNASTLTSHAFFNGTRELKVLDLSCMLFRLLPSSLPNLSSLRMLCLCDCKLEDVSMLKDLKNLEMLSFRGSDIKKLAPEIRHLTRLRLLDLQSCNYLQVIPPNVISSLDRLEELYIPDTFNGWEVEATNVERSRVSVVELDSLSHLTSLEICIPQDITFLPKEIAFQKLIRFKISVGWTYEYLFRMYSSTRVLSLGCITLKDEFKVLLEKTEALNLYSLKGIEKFFHNRDTGKFTGLKFLDVESCDGIKHLFSPSIARGLVQLQVRKCEDMEEIIGNDQREGKEEQVVFQQLKIMELRELPELRSFYPKSLTSSTKEGNPSSSISAQPLFNEKVAFPSLESFYILHLDSIIEIWDNQSESFSQLRMLHVYDCANLRNVFSLFIVKNLVLLQEVSIGKCPEMEEILATGETTKKNGQEGESNNAIITFPQLKTLKLESMRNLKSFCNSRSKKEDEEIVKDKDILQVQPLFNHKVAFPSLESVTIWHLDSIIKIWDNQSESFSQLRTLDVYRCDNLRNVFSLSIVKNLMLLQEVKIFNCPKMEEILATGETTTKNGQEGESDNAIITFPQLKTLKLSSLRNLKSFCNSRSKKEDEEIVKDKDILQVQPLFNHKVAFPSLESFAIWGLDSIIEIWDNQSEPFSQLRTLNVSWCGNLRNLFSLSIVKNLVLLQEVEIKECSEMEEILATGETTKQKGQEGESDNAIITFPQLKTLKLQKLGNLKCFCNSRSKKEDEEIVKDKNIFQAQPFFNHKVGFPVLEKLHLTDCDNVTTVFSANSLQRLQNIRKFGVKNCNQMRVVFDLEGLNVGKQQVEVQLPIRVLHLAALPKLNCIWNKDPKGIVSFQSLKTVIIQKCGLLKSLFTSSVARTLEQLQLLVIISCTLMEEIVTKEESGEVTDEIIFPQLKFLILVNLRNLTCFCRANYAFNMPSLRRAELVNCPKMQTFTSGQLSMSNIEIYADENQWVRKKKLDMFIKRREPWEPFTLTDGNNDDISSADSDNRDNEYRYRITRVWSGGDDDGGDL</sequence>
<feature type="domain" description="Disease resistance protein At4g27190-like leucine-rich repeats" evidence="9">
    <location>
        <begin position="679"/>
        <end position="800"/>
    </location>
</feature>
<feature type="domain" description="Disease resistance protein At4g27190-like leucine-rich repeats" evidence="9">
    <location>
        <begin position="1274"/>
        <end position="1413"/>
    </location>
</feature>
<feature type="domain" description="Disease resistance protein At4g27190-like leucine-rich repeats" evidence="9">
    <location>
        <begin position="1165"/>
        <end position="1263"/>
    </location>
</feature>
<evidence type="ECO:0000256" key="3">
    <source>
        <dbReference type="ARBA" id="ARBA00022737"/>
    </source>
</evidence>
<evidence type="ECO:0000256" key="7">
    <source>
        <dbReference type="SAM" id="Coils"/>
    </source>
</evidence>
<protein>
    <submittedName>
        <fullName evidence="10">Uncharacterized protein</fullName>
    </submittedName>
</protein>
<dbReference type="FunFam" id="1.10.10.10:FF:000322">
    <property type="entry name" value="Probable disease resistance protein At1g63360"/>
    <property type="match status" value="1"/>
</dbReference>
<dbReference type="InterPro" id="IPR032675">
    <property type="entry name" value="LRR_dom_sf"/>
</dbReference>
<evidence type="ECO:0000313" key="10">
    <source>
        <dbReference type="EMBL" id="KAA8524659.1"/>
    </source>
</evidence>
<dbReference type="EMBL" id="CM018047">
    <property type="protein sequence ID" value="KAA8524659.1"/>
    <property type="molecule type" value="Genomic_DNA"/>
</dbReference>
<dbReference type="SUPFAM" id="SSF52540">
    <property type="entry name" value="P-loop containing nucleoside triphosphate hydrolases"/>
    <property type="match status" value="1"/>
</dbReference>
<comment type="similarity">
    <text evidence="1">Belongs to the disease resistance NB-LRR family.</text>
</comment>
<dbReference type="GO" id="GO:0005524">
    <property type="term" value="F:ATP binding"/>
    <property type="evidence" value="ECO:0007669"/>
    <property type="project" value="UniProtKB-KW"/>
</dbReference>
<evidence type="ECO:0000256" key="6">
    <source>
        <dbReference type="ARBA" id="ARBA00022840"/>
    </source>
</evidence>
<proteinExistence type="inferred from homology"/>
<feature type="domain" description="Disease resistance protein At4g27190-like leucine-rich repeats" evidence="9">
    <location>
        <begin position="884"/>
        <end position="985"/>
    </location>
</feature>
<gene>
    <name evidence="10" type="ORF">F0562_011082</name>
</gene>
<feature type="coiled-coil region" evidence="7">
    <location>
        <begin position="30"/>
        <end position="64"/>
    </location>
</feature>
<keyword evidence="2" id="KW-0433">Leucine-rich repeat</keyword>
<dbReference type="Proteomes" id="UP000325577">
    <property type="component" value="Linkage Group LG4"/>
</dbReference>
<dbReference type="OrthoDB" id="1579323at2759"/>
<evidence type="ECO:0000259" key="8">
    <source>
        <dbReference type="Pfam" id="PF00931"/>
    </source>
</evidence>
<dbReference type="InterPro" id="IPR057135">
    <property type="entry name" value="At4g27190-like_LRR"/>
</dbReference>
<accession>A0A5J5A2Y4</accession>
<evidence type="ECO:0000259" key="9">
    <source>
        <dbReference type="Pfam" id="PF23247"/>
    </source>
</evidence>
<dbReference type="InterPro" id="IPR050905">
    <property type="entry name" value="Plant_NBS-LRR"/>
</dbReference>
<evidence type="ECO:0000256" key="5">
    <source>
        <dbReference type="ARBA" id="ARBA00022821"/>
    </source>
</evidence>
<dbReference type="InterPro" id="IPR002182">
    <property type="entry name" value="NB-ARC"/>
</dbReference>
<reference evidence="10 11" key="1">
    <citation type="submission" date="2019-09" db="EMBL/GenBank/DDBJ databases">
        <title>A chromosome-level genome assembly of the Chinese tupelo Nyssa sinensis.</title>
        <authorList>
            <person name="Yang X."/>
            <person name="Kang M."/>
            <person name="Yang Y."/>
            <person name="Xiong H."/>
            <person name="Wang M."/>
            <person name="Zhang Z."/>
            <person name="Wang Z."/>
            <person name="Wu H."/>
            <person name="Ma T."/>
            <person name="Liu J."/>
            <person name="Xi Z."/>
        </authorList>
    </citation>
    <scope>NUCLEOTIDE SEQUENCE [LARGE SCALE GENOMIC DNA]</scope>
    <source>
        <strain evidence="10">J267</strain>
        <tissue evidence="10">Leaf</tissue>
    </source>
</reference>
<dbReference type="PANTHER" id="PTHR33463:SF198">
    <property type="entry name" value="RPP4C3"/>
    <property type="match status" value="1"/>
</dbReference>
<keyword evidence="3" id="KW-0677">Repeat</keyword>
<dbReference type="Gene3D" id="1.10.10.10">
    <property type="entry name" value="Winged helix-like DNA-binding domain superfamily/Winged helix DNA-binding domain"/>
    <property type="match status" value="1"/>
</dbReference>
<organism evidence="10 11">
    <name type="scientific">Nyssa sinensis</name>
    <dbReference type="NCBI Taxonomy" id="561372"/>
    <lineage>
        <taxon>Eukaryota</taxon>
        <taxon>Viridiplantae</taxon>
        <taxon>Streptophyta</taxon>
        <taxon>Embryophyta</taxon>
        <taxon>Tracheophyta</taxon>
        <taxon>Spermatophyta</taxon>
        <taxon>Magnoliopsida</taxon>
        <taxon>eudicotyledons</taxon>
        <taxon>Gunneridae</taxon>
        <taxon>Pentapetalae</taxon>
        <taxon>asterids</taxon>
        <taxon>Cornales</taxon>
        <taxon>Nyssaceae</taxon>
        <taxon>Nyssa</taxon>
    </lineage>
</organism>
<evidence type="ECO:0000256" key="1">
    <source>
        <dbReference type="ARBA" id="ARBA00008894"/>
    </source>
</evidence>
<dbReference type="InterPro" id="IPR042197">
    <property type="entry name" value="Apaf_helical"/>
</dbReference>
<dbReference type="Gene3D" id="1.10.8.430">
    <property type="entry name" value="Helical domain of apoptotic protease-activating factors"/>
    <property type="match status" value="1"/>
</dbReference>
<evidence type="ECO:0000256" key="2">
    <source>
        <dbReference type="ARBA" id="ARBA00022614"/>
    </source>
</evidence>
<dbReference type="Pfam" id="PF00931">
    <property type="entry name" value="NB-ARC"/>
    <property type="match status" value="1"/>
</dbReference>
<dbReference type="Pfam" id="PF23247">
    <property type="entry name" value="LRR_RPS2"/>
    <property type="match status" value="5"/>
</dbReference>
<dbReference type="Gene3D" id="3.80.10.10">
    <property type="entry name" value="Ribonuclease Inhibitor"/>
    <property type="match status" value="3"/>
</dbReference>
<feature type="domain" description="NB-ARC" evidence="8">
    <location>
        <begin position="160"/>
        <end position="321"/>
    </location>
</feature>
<feature type="domain" description="Disease resistance protein At4g27190-like leucine-rich repeats" evidence="9">
    <location>
        <begin position="1024"/>
        <end position="1124"/>
    </location>
</feature>
<dbReference type="GO" id="GO:0051607">
    <property type="term" value="P:defense response to virus"/>
    <property type="evidence" value="ECO:0007669"/>
    <property type="project" value="UniProtKB-ARBA"/>
</dbReference>
<evidence type="ECO:0000256" key="4">
    <source>
        <dbReference type="ARBA" id="ARBA00022741"/>
    </source>
</evidence>
<dbReference type="InterPro" id="IPR027417">
    <property type="entry name" value="P-loop_NTPase"/>
</dbReference>
<name>A0A5J5A2Y4_9ASTE</name>
<keyword evidence="5" id="KW-0611">Plant defense</keyword>
<keyword evidence="4" id="KW-0547">Nucleotide-binding</keyword>
<evidence type="ECO:0000313" key="11">
    <source>
        <dbReference type="Proteomes" id="UP000325577"/>
    </source>
</evidence>
<dbReference type="FunFam" id="3.40.50.300:FF:001091">
    <property type="entry name" value="Probable disease resistance protein At1g61300"/>
    <property type="match status" value="1"/>
</dbReference>
<dbReference type="Gene3D" id="3.40.50.300">
    <property type="entry name" value="P-loop containing nucleotide triphosphate hydrolases"/>
    <property type="match status" value="1"/>
</dbReference>
<dbReference type="PRINTS" id="PR00364">
    <property type="entry name" value="DISEASERSIST"/>
</dbReference>
<keyword evidence="7" id="KW-0175">Coiled coil</keyword>
<dbReference type="InterPro" id="IPR036388">
    <property type="entry name" value="WH-like_DNA-bd_sf"/>
</dbReference>
<dbReference type="PANTHER" id="PTHR33463">
    <property type="entry name" value="NB-ARC DOMAIN-CONTAINING PROTEIN-RELATED"/>
    <property type="match status" value="1"/>
</dbReference>
<dbReference type="SUPFAM" id="SSF52058">
    <property type="entry name" value="L domain-like"/>
    <property type="match status" value="2"/>
</dbReference>
<keyword evidence="11" id="KW-1185">Reference proteome</keyword>
<dbReference type="GO" id="GO:0043531">
    <property type="term" value="F:ADP binding"/>
    <property type="evidence" value="ECO:0007669"/>
    <property type="project" value="InterPro"/>
</dbReference>
<keyword evidence="6" id="KW-0067">ATP-binding</keyword>